<feature type="region of interest" description="Disordered" evidence="1">
    <location>
        <begin position="202"/>
        <end position="223"/>
    </location>
</feature>
<dbReference type="Proteomes" id="UP001480595">
    <property type="component" value="Unassembled WGS sequence"/>
</dbReference>
<proteinExistence type="predicted"/>
<name>A0ABR1X5E6_9PEZI</name>
<feature type="compositionally biased region" description="Basic and acidic residues" evidence="1">
    <location>
        <begin position="209"/>
        <end position="223"/>
    </location>
</feature>
<dbReference type="RefSeq" id="XP_066722159.1">
    <property type="nucleotide sequence ID" value="XM_066851527.1"/>
</dbReference>
<comment type="caution">
    <text evidence="2">The sequence shown here is derived from an EMBL/GenBank/DDBJ whole genome shotgun (WGS) entry which is preliminary data.</text>
</comment>
<feature type="region of interest" description="Disordered" evidence="1">
    <location>
        <begin position="91"/>
        <end position="115"/>
    </location>
</feature>
<feature type="region of interest" description="Disordered" evidence="1">
    <location>
        <begin position="124"/>
        <end position="143"/>
    </location>
</feature>
<gene>
    <name evidence="2" type="ORF">PG994_000118</name>
</gene>
<keyword evidence="3" id="KW-1185">Reference proteome</keyword>
<feature type="compositionally biased region" description="Low complexity" evidence="1">
    <location>
        <begin position="95"/>
        <end position="104"/>
    </location>
</feature>
<accession>A0ABR1X5E6</accession>
<dbReference type="GeneID" id="92084590"/>
<evidence type="ECO:0000256" key="1">
    <source>
        <dbReference type="SAM" id="MobiDB-lite"/>
    </source>
</evidence>
<evidence type="ECO:0000313" key="2">
    <source>
        <dbReference type="EMBL" id="KAK8090613.1"/>
    </source>
</evidence>
<organism evidence="2 3">
    <name type="scientific">Apiospora phragmitis</name>
    <dbReference type="NCBI Taxonomy" id="2905665"/>
    <lineage>
        <taxon>Eukaryota</taxon>
        <taxon>Fungi</taxon>
        <taxon>Dikarya</taxon>
        <taxon>Ascomycota</taxon>
        <taxon>Pezizomycotina</taxon>
        <taxon>Sordariomycetes</taxon>
        <taxon>Xylariomycetidae</taxon>
        <taxon>Amphisphaeriales</taxon>
        <taxon>Apiosporaceae</taxon>
        <taxon>Apiospora</taxon>
    </lineage>
</organism>
<reference evidence="2 3" key="1">
    <citation type="submission" date="2023-01" db="EMBL/GenBank/DDBJ databases">
        <title>Analysis of 21 Apiospora genomes using comparative genomics revels a genus with tremendous synthesis potential of carbohydrate active enzymes and secondary metabolites.</title>
        <authorList>
            <person name="Sorensen T."/>
        </authorList>
    </citation>
    <scope>NUCLEOTIDE SEQUENCE [LARGE SCALE GENOMIC DNA]</scope>
    <source>
        <strain evidence="2 3">CBS 135458</strain>
    </source>
</reference>
<evidence type="ECO:0000313" key="3">
    <source>
        <dbReference type="Proteomes" id="UP001480595"/>
    </source>
</evidence>
<sequence length="223" mass="21119">MPGLTGATFAPTLTPHVAVIRRQFEHMFGIESLLDQESEKGAQDTGGGRGLVVAGSVASSAAGGGAVAIGARVGRIAAVGAAVAAGASGLGASAGGDTSDAGGVTDDGGGGGANAYGEGGEAAAATGGNGQGVRASAKASGDGRNRGLRGLDLGLGGDGGVHRVGGHASDDTIRVGLGQVCGGRVGVVVGVRRRLGGGLAVGASEANEDSLRGKWKSEGKVVP</sequence>
<dbReference type="EMBL" id="JAQQWL010000001">
    <property type="protein sequence ID" value="KAK8090613.1"/>
    <property type="molecule type" value="Genomic_DNA"/>
</dbReference>
<protein>
    <submittedName>
        <fullName evidence="2">Uncharacterized protein</fullName>
    </submittedName>
</protein>
<feature type="compositionally biased region" description="Gly residues" evidence="1">
    <location>
        <begin position="105"/>
        <end position="115"/>
    </location>
</feature>